<keyword evidence="5" id="KW-1185">Reference proteome</keyword>
<dbReference type="InterPro" id="IPR036291">
    <property type="entry name" value="NAD(P)-bd_dom_sf"/>
</dbReference>
<dbReference type="STRING" id="593907.Celgi_0187"/>
<evidence type="ECO:0000313" key="5">
    <source>
        <dbReference type="Proteomes" id="UP000000485"/>
    </source>
</evidence>
<organism evidence="4 5">
    <name type="scientific">Cellulomonas gilvus (strain ATCC 13127 / NRRL B-14078)</name>
    <name type="common">Cellvibrio gilvus</name>
    <dbReference type="NCBI Taxonomy" id="593907"/>
    <lineage>
        <taxon>Bacteria</taxon>
        <taxon>Bacillati</taxon>
        <taxon>Actinomycetota</taxon>
        <taxon>Actinomycetes</taxon>
        <taxon>Micrococcales</taxon>
        <taxon>Cellulomonadaceae</taxon>
        <taxon>Cellulomonas</taxon>
    </lineage>
</organism>
<dbReference type="InterPro" id="IPR013149">
    <property type="entry name" value="ADH-like_C"/>
</dbReference>
<protein>
    <submittedName>
        <fullName evidence="4">NAD(P)H quinone oxidoreductase, PIG3 family</fullName>
    </submittedName>
</protein>
<dbReference type="InterPro" id="IPR020843">
    <property type="entry name" value="ER"/>
</dbReference>
<dbReference type="GO" id="GO:0070402">
    <property type="term" value="F:NADPH binding"/>
    <property type="evidence" value="ECO:0007669"/>
    <property type="project" value="TreeGrafter"/>
</dbReference>
<evidence type="ECO:0000313" key="4">
    <source>
        <dbReference type="EMBL" id="AEI10715.1"/>
    </source>
</evidence>
<dbReference type="NCBIfam" id="TIGR02824">
    <property type="entry name" value="quinone_pig3"/>
    <property type="match status" value="1"/>
</dbReference>
<evidence type="ECO:0000259" key="3">
    <source>
        <dbReference type="SMART" id="SM00829"/>
    </source>
</evidence>
<dbReference type="SUPFAM" id="SSF50129">
    <property type="entry name" value="GroES-like"/>
    <property type="match status" value="1"/>
</dbReference>
<gene>
    <name evidence="4" type="ordered locus">Celgi_0187</name>
</gene>
<dbReference type="KEGG" id="cga:Celgi_0187"/>
<proteinExistence type="predicted"/>
<dbReference type="RefSeq" id="WP_013882245.1">
    <property type="nucleotide sequence ID" value="NC_015671.1"/>
</dbReference>
<dbReference type="HOGENOM" id="CLU_026673_3_4_11"/>
<dbReference type="PANTHER" id="PTHR48106">
    <property type="entry name" value="QUINONE OXIDOREDUCTASE PIG3-RELATED"/>
    <property type="match status" value="1"/>
</dbReference>
<dbReference type="Gene3D" id="3.40.50.720">
    <property type="entry name" value="NAD(P)-binding Rossmann-like Domain"/>
    <property type="match status" value="1"/>
</dbReference>
<dbReference type="eggNOG" id="COG0604">
    <property type="taxonomic scope" value="Bacteria"/>
</dbReference>
<dbReference type="AlphaFoldDB" id="F8A3F1"/>
<dbReference type="CDD" id="cd05276">
    <property type="entry name" value="p53_inducible_oxidoreductase"/>
    <property type="match status" value="1"/>
</dbReference>
<feature type="domain" description="Enoyl reductase (ER)" evidence="3">
    <location>
        <begin position="10"/>
        <end position="336"/>
    </location>
</feature>
<keyword evidence="1" id="KW-0521">NADP</keyword>
<evidence type="ECO:0000256" key="2">
    <source>
        <dbReference type="ARBA" id="ARBA00023002"/>
    </source>
</evidence>
<dbReference type="InterPro" id="IPR011032">
    <property type="entry name" value="GroES-like_sf"/>
</dbReference>
<dbReference type="PANTHER" id="PTHR48106:SF8">
    <property type="entry name" value="OS02G0805600 PROTEIN"/>
    <property type="match status" value="1"/>
</dbReference>
<sequence>MRAVTITRPGGPEVLEVALVPDPQPGLSDLLVEVEAAGINRADLLQREGHYPAPPGTPPWPGLEVAGVVRAVGAAVGARGGTGPGSDERWQPGDRVAALLPGGGYAERVVVAAELALHVPDHVPTNDAAALPEALATAWTVLETGRATPGETLLVRGGSGGVGSVTVQLAHALGLRVLATAGGRERVERVARLVPDGSLVVLDHRADDLVEQVRAATDGRGVDVVLDVLGAGGLADNVAMLALDGRVVVIGLQRGRRAQIDLGELLARRGAVLTTTLRSRSSSDKARIMSEVRARAWPLVADGRVRPVVHATLPFEQAGRAHELLASGEVLGKLLLVP</sequence>
<dbReference type="Proteomes" id="UP000000485">
    <property type="component" value="Chromosome"/>
</dbReference>
<dbReference type="EMBL" id="CP002665">
    <property type="protein sequence ID" value="AEI10715.1"/>
    <property type="molecule type" value="Genomic_DNA"/>
</dbReference>
<dbReference type="GO" id="GO:0016651">
    <property type="term" value="F:oxidoreductase activity, acting on NAD(P)H"/>
    <property type="evidence" value="ECO:0007669"/>
    <property type="project" value="TreeGrafter"/>
</dbReference>
<dbReference type="OrthoDB" id="9780520at2"/>
<accession>F8A3F1</accession>
<name>F8A3F1_CELGA</name>
<dbReference type="InterPro" id="IPR014189">
    <property type="entry name" value="Quinone_OxRdtase_PIG3"/>
</dbReference>
<reference evidence="5" key="1">
    <citation type="submission" date="2011-04" db="EMBL/GenBank/DDBJ databases">
        <title>Complete sequence of Cellvibrio gilvus ATCC 13127.</title>
        <authorList>
            <person name="Lucas S."/>
            <person name="Han J."/>
            <person name="Lapidus A."/>
            <person name="Cheng J.-F."/>
            <person name="Goodwin L."/>
            <person name="Pitluck S."/>
            <person name="Peters L."/>
            <person name="Munk A."/>
            <person name="Detter J.C."/>
            <person name="Han C."/>
            <person name="Tapia R."/>
            <person name="Land M."/>
            <person name="Hauser L."/>
            <person name="Kyrpides N."/>
            <person name="Ivanova N."/>
            <person name="Ovchinnikova G."/>
            <person name="Pagani I."/>
            <person name="Mead D."/>
            <person name="Brumm P."/>
            <person name="Woyke T."/>
        </authorList>
    </citation>
    <scope>NUCLEOTIDE SEQUENCE [LARGE SCALE GENOMIC DNA]</scope>
    <source>
        <strain evidence="5">ATCC 13127 / NRRL B-14078</strain>
    </source>
</reference>
<dbReference type="Pfam" id="PF08240">
    <property type="entry name" value="ADH_N"/>
    <property type="match status" value="1"/>
</dbReference>
<evidence type="ECO:0000256" key="1">
    <source>
        <dbReference type="ARBA" id="ARBA00022857"/>
    </source>
</evidence>
<keyword evidence="2" id="KW-0560">Oxidoreductase</keyword>
<dbReference type="SUPFAM" id="SSF51735">
    <property type="entry name" value="NAD(P)-binding Rossmann-fold domains"/>
    <property type="match status" value="1"/>
</dbReference>
<dbReference type="InterPro" id="IPR013154">
    <property type="entry name" value="ADH-like_N"/>
</dbReference>
<dbReference type="SMART" id="SM00829">
    <property type="entry name" value="PKS_ER"/>
    <property type="match status" value="1"/>
</dbReference>
<dbReference type="Pfam" id="PF00107">
    <property type="entry name" value="ADH_zinc_N"/>
    <property type="match status" value="1"/>
</dbReference>
<dbReference type="Gene3D" id="3.90.180.10">
    <property type="entry name" value="Medium-chain alcohol dehydrogenases, catalytic domain"/>
    <property type="match status" value="1"/>
</dbReference>